<dbReference type="EMBL" id="AXDC01000004">
    <property type="protein sequence ID" value="ERM92952.1"/>
    <property type="molecule type" value="Genomic_DNA"/>
</dbReference>
<organism evidence="1 2">
    <name type="scientific">Caldanaerobacter subterraneus subsp. yonseiensis KB-1</name>
    <dbReference type="NCBI Taxonomy" id="1388761"/>
    <lineage>
        <taxon>Bacteria</taxon>
        <taxon>Bacillati</taxon>
        <taxon>Bacillota</taxon>
        <taxon>Clostridia</taxon>
        <taxon>Thermoanaerobacterales</taxon>
        <taxon>Thermoanaerobacteraceae</taxon>
        <taxon>Caldanaerobacter</taxon>
    </lineage>
</organism>
<sequence>MSLFVIFVLTFIMTCGCSTEEGKEKEKLYEIPFAILEEKEEGVKAKLYYWDLEHKRIKDESKIIYTILKKNALEGIYRKSPISWDGKGHLVIPSYAQVSQEYQVSVEKVEIPFQKK</sequence>
<comment type="caution">
    <text evidence="1">The sequence shown here is derived from an EMBL/GenBank/DDBJ whole genome shotgun (WGS) entry which is preliminary data.</text>
</comment>
<dbReference type="PATRIC" id="fig|1388761.3.peg.533"/>
<dbReference type="AlphaFoldDB" id="U5CY89"/>
<evidence type="ECO:0000313" key="1">
    <source>
        <dbReference type="EMBL" id="ERM92952.1"/>
    </source>
</evidence>
<proteinExistence type="predicted"/>
<protein>
    <submittedName>
        <fullName evidence="1">Uncharacterized protein</fullName>
    </submittedName>
</protein>
<accession>U5CY89</accession>
<evidence type="ECO:0000313" key="2">
    <source>
        <dbReference type="Proteomes" id="UP000016856"/>
    </source>
</evidence>
<reference evidence="1 2" key="1">
    <citation type="journal article" date="2013" name="Genome Announc.">
        <title>Draft Genome Sequence of an Anaerobic and Extremophilic Bacterium, Caldanaerobacter yonseiensis, Isolated from a Geothermal Hot Stream.</title>
        <authorList>
            <person name="Lee S.J."/>
            <person name="Lee Y.J."/>
            <person name="Park G.S."/>
            <person name="Kim B.C."/>
            <person name="Lee S.J."/>
            <person name="Shin J.H."/>
            <person name="Lee D.W."/>
        </authorList>
    </citation>
    <scope>NUCLEOTIDE SEQUENCE [LARGE SCALE GENOMIC DNA]</scope>
    <source>
        <strain evidence="1 2">KB-1</strain>
    </source>
</reference>
<name>U5CY89_CALSX</name>
<dbReference type="Proteomes" id="UP000016856">
    <property type="component" value="Unassembled WGS sequence"/>
</dbReference>
<gene>
    <name evidence="1" type="ORF">O163_02670</name>
</gene>